<dbReference type="Gene3D" id="3.90.79.10">
    <property type="entry name" value="Nucleoside Triphosphate Pyrophosphohydrolase"/>
    <property type="match status" value="1"/>
</dbReference>
<evidence type="ECO:0000256" key="3">
    <source>
        <dbReference type="ARBA" id="ARBA00022801"/>
    </source>
</evidence>
<evidence type="ECO:0000256" key="2">
    <source>
        <dbReference type="ARBA" id="ARBA00022723"/>
    </source>
</evidence>
<protein>
    <recommendedName>
        <fullName evidence="7">Nudix hydrolase domain-containing protein</fullName>
    </recommendedName>
</protein>
<dbReference type="GO" id="GO:0052751">
    <property type="term" value="F:GDP-mannose hydrolase activity"/>
    <property type="evidence" value="ECO:0007669"/>
    <property type="project" value="TreeGrafter"/>
</dbReference>
<evidence type="ECO:0000313" key="6">
    <source>
        <dbReference type="Proteomes" id="UP000243217"/>
    </source>
</evidence>
<comment type="cofactor">
    <cofactor evidence="1">
        <name>Mg(2+)</name>
        <dbReference type="ChEBI" id="CHEBI:18420"/>
    </cofactor>
</comment>
<dbReference type="PANTHER" id="PTHR31835:SF1">
    <property type="entry name" value="URIDINE DIPHOSPHATE GLUCOSE PYROPHOSPHATASE NUDT22"/>
    <property type="match status" value="1"/>
</dbReference>
<keyword evidence="2" id="KW-0479">Metal-binding</keyword>
<dbReference type="InterPro" id="IPR015797">
    <property type="entry name" value="NUDIX_hydrolase-like_dom_sf"/>
</dbReference>
<dbReference type="AlphaFoldDB" id="A0A1W0A7V2"/>
<evidence type="ECO:0000256" key="1">
    <source>
        <dbReference type="ARBA" id="ARBA00001946"/>
    </source>
</evidence>
<gene>
    <name evidence="5" type="ORF">THRCLA_01686</name>
</gene>
<keyword evidence="4" id="KW-0460">Magnesium</keyword>
<dbReference type="PANTHER" id="PTHR31835">
    <property type="entry name" value="URIDINE DIPHOSPHATE GLUCOSE PYROPHOSPHATASE"/>
    <property type="match status" value="1"/>
</dbReference>
<evidence type="ECO:0000313" key="5">
    <source>
        <dbReference type="EMBL" id="OQS06261.1"/>
    </source>
</evidence>
<dbReference type="OrthoDB" id="242473at2759"/>
<evidence type="ECO:0000256" key="4">
    <source>
        <dbReference type="ARBA" id="ARBA00022842"/>
    </source>
</evidence>
<dbReference type="Proteomes" id="UP000243217">
    <property type="component" value="Unassembled WGS sequence"/>
</dbReference>
<dbReference type="GO" id="GO:0046872">
    <property type="term" value="F:metal ion binding"/>
    <property type="evidence" value="ECO:0007669"/>
    <property type="project" value="UniProtKB-KW"/>
</dbReference>
<dbReference type="InterPro" id="IPR055295">
    <property type="entry name" value="NUDT22/NUDT9-like"/>
</dbReference>
<name>A0A1W0A7V2_9STRA</name>
<reference evidence="5 6" key="1">
    <citation type="journal article" date="2014" name="Genome Biol. Evol.">
        <title>The secreted proteins of Achlya hypogyna and Thraustotheca clavata identify the ancestral oomycete secretome and reveal gene acquisitions by horizontal gene transfer.</title>
        <authorList>
            <person name="Misner I."/>
            <person name="Blouin N."/>
            <person name="Leonard G."/>
            <person name="Richards T.A."/>
            <person name="Lane C.E."/>
        </authorList>
    </citation>
    <scope>NUCLEOTIDE SEQUENCE [LARGE SCALE GENOMIC DNA]</scope>
    <source>
        <strain evidence="5 6">ATCC 34112</strain>
    </source>
</reference>
<sequence>MSSIESYLVNGEPIDQDHVNIRLLPEECRCIHPSKALEDYMEQLWLEQLKKQPNIFNGSKFRLVDSELTSTGTLNMTWGLTSYKEYICTCSNATIASQLVRDGGMKYLSRKVGVAAALVTKDNNFVLIQRSNAVGVYANLVDVPGGHPEPEKLRLHHDIKWAASEELNAECVSELFKSIVEEVEEEINIPRARLQSPLLLGVTLQAPGETPSYAFLIRSDVSTLEVETYYRTAKDQYESTRLLCIQLESLDSTALQLTPSATGCLQLAKTYLLAKLE</sequence>
<keyword evidence="3" id="KW-0378">Hydrolase</keyword>
<proteinExistence type="predicted"/>
<dbReference type="EMBL" id="JNBS01000362">
    <property type="protein sequence ID" value="OQS06261.1"/>
    <property type="molecule type" value="Genomic_DNA"/>
</dbReference>
<organism evidence="5 6">
    <name type="scientific">Thraustotheca clavata</name>
    <dbReference type="NCBI Taxonomy" id="74557"/>
    <lineage>
        <taxon>Eukaryota</taxon>
        <taxon>Sar</taxon>
        <taxon>Stramenopiles</taxon>
        <taxon>Oomycota</taxon>
        <taxon>Saprolegniomycetes</taxon>
        <taxon>Saprolegniales</taxon>
        <taxon>Achlyaceae</taxon>
        <taxon>Thraustotheca</taxon>
    </lineage>
</organism>
<keyword evidence="6" id="KW-1185">Reference proteome</keyword>
<evidence type="ECO:0008006" key="7">
    <source>
        <dbReference type="Google" id="ProtNLM"/>
    </source>
</evidence>
<comment type="caution">
    <text evidence="5">The sequence shown here is derived from an EMBL/GenBank/DDBJ whole genome shotgun (WGS) entry which is preliminary data.</text>
</comment>
<dbReference type="SUPFAM" id="SSF55811">
    <property type="entry name" value="Nudix"/>
    <property type="match status" value="1"/>
</dbReference>
<accession>A0A1W0A7V2</accession>